<proteinExistence type="predicted"/>
<comment type="caution">
    <text evidence="2">The sequence shown here is derived from an EMBL/GenBank/DDBJ whole genome shotgun (WGS) entry which is preliminary data.</text>
</comment>
<feature type="region of interest" description="Disordered" evidence="1">
    <location>
        <begin position="107"/>
        <end position="132"/>
    </location>
</feature>
<dbReference type="AlphaFoldDB" id="A0ABD1XQX9"/>
<dbReference type="Proteomes" id="UP001605036">
    <property type="component" value="Unassembled WGS sequence"/>
</dbReference>
<dbReference type="EMBL" id="JBHFFA010000007">
    <property type="protein sequence ID" value="KAL2611364.1"/>
    <property type="molecule type" value="Genomic_DNA"/>
</dbReference>
<accession>A0ABD1XQX9</accession>
<name>A0ABD1XQX9_9MARC</name>
<reference evidence="2 3" key="1">
    <citation type="submission" date="2024-09" db="EMBL/GenBank/DDBJ databases">
        <title>Chromosome-scale assembly of Riccia fluitans.</title>
        <authorList>
            <person name="Paukszto L."/>
            <person name="Sawicki J."/>
            <person name="Karawczyk K."/>
            <person name="Piernik-Szablinska J."/>
            <person name="Szczecinska M."/>
            <person name="Mazdziarz M."/>
        </authorList>
    </citation>
    <scope>NUCLEOTIDE SEQUENCE [LARGE SCALE GENOMIC DNA]</scope>
    <source>
        <strain evidence="2">Rf_01</strain>
        <tissue evidence="2">Aerial parts of the thallus</tissue>
    </source>
</reference>
<keyword evidence="3" id="KW-1185">Reference proteome</keyword>
<gene>
    <name evidence="2" type="ORF">R1flu_023056</name>
</gene>
<sequence length="132" mass="14730">MRSQGTETPGDNAAPDHVPWDAVHAQNWNGMFRQAGLHLPMNRSLFGNMDTPIQDYRLALMRVNPEFDHSYPALHPAQGAGPSRATKAHCLSDRAKRQQWWIAGIRHISETSRDQPPSPRNTGEPGSTIPML</sequence>
<evidence type="ECO:0000313" key="2">
    <source>
        <dbReference type="EMBL" id="KAL2611364.1"/>
    </source>
</evidence>
<protein>
    <submittedName>
        <fullName evidence="2">Uncharacterized protein</fullName>
    </submittedName>
</protein>
<organism evidence="2 3">
    <name type="scientific">Riccia fluitans</name>
    <dbReference type="NCBI Taxonomy" id="41844"/>
    <lineage>
        <taxon>Eukaryota</taxon>
        <taxon>Viridiplantae</taxon>
        <taxon>Streptophyta</taxon>
        <taxon>Embryophyta</taxon>
        <taxon>Marchantiophyta</taxon>
        <taxon>Marchantiopsida</taxon>
        <taxon>Marchantiidae</taxon>
        <taxon>Marchantiales</taxon>
        <taxon>Ricciaceae</taxon>
        <taxon>Riccia</taxon>
    </lineage>
</organism>
<evidence type="ECO:0000313" key="3">
    <source>
        <dbReference type="Proteomes" id="UP001605036"/>
    </source>
</evidence>
<evidence type="ECO:0000256" key="1">
    <source>
        <dbReference type="SAM" id="MobiDB-lite"/>
    </source>
</evidence>